<evidence type="ECO:0000256" key="4">
    <source>
        <dbReference type="ARBA" id="ARBA00016020"/>
    </source>
</evidence>
<keyword evidence="10" id="KW-1185">Reference proteome</keyword>
<comment type="similarity">
    <text evidence="2">Belongs to the importin beta family.</text>
</comment>
<evidence type="ECO:0000313" key="10">
    <source>
        <dbReference type="Proteomes" id="UP000085678"/>
    </source>
</evidence>
<dbReference type="InterPro" id="IPR016024">
    <property type="entry name" value="ARM-type_fold"/>
</dbReference>
<dbReference type="GO" id="GO:0005737">
    <property type="term" value="C:cytoplasm"/>
    <property type="evidence" value="ECO:0007669"/>
    <property type="project" value="TreeGrafter"/>
</dbReference>
<dbReference type="KEGG" id="lak:106166016"/>
<keyword evidence="6" id="KW-0677">Repeat</keyword>
<evidence type="ECO:0000256" key="2">
    <source>
        <dbReference type="ARBA" id="ARBA00007991"/>
    </source>
</evidence>
<comment type="subunit">
    <text evidence="3">Interacts with UBC9, RAN, RBM8A, eIF-1A and PAX6.</text>
</comment>
<dbReference type="STRING" id="7574.A0A1S3INT8"/>
<evidence type="ECO:0000256" key="7">
    <source>
        <dbReference type="ARBA" id="ARBA00022927"/>
    </source>
</evidence>
<name>A0A1S3INT8_LINAN</name>
<dbReference type="GeneID" id="106166016"/>
<keyword evidence="5" id="KW-0813">Transport</keyword>
<dbReference type="PANTHER" id="PTHR12363:SF33">
    <property type="entry name" value="IMPORTIN-13"/>
    <property type="match status" value="1"/>
</dbReference>
<dbReference type="GO" id="GO:0031267">
    <property type="term" value="F:small GTPase binding"/>
    <property type="evidence" value="ECO:0007669"/>
    <property type="project" value="InterPro"/>
</dbReference>
<keyword evidence="8" id="KW-0539">Nucleus</keyword>
<evidence type="ECO:0000256" key="1">
    <source>
        <dbReference type="ARBA" id="ARBA00004123"/>
    </source>
</evidence>
<dbReference type="Pfam" id="PF24138">
    <property type="entry name" value="TPR_TNPO3_IPO13_2nd"/>
    <property type="match status" value="1"/>
</dbReference>
<dbReference type="Pfam" id="PF24139">
    <property type="entry name" value="TPR_TNPO3_IPO13_4th"/>
    <property type="match status" value="1"/>
</dbReference>
<dbReference type="InterPro" id="IPR001494">
    <property type="entry name" value="Importin-beta_N"/>
</dbReference>
<dbReference type="InterPro" id="IPR040520">
    <property type="entry name" value="Importin_rep_3"/>
</dbReference>
<dbReference type="Pfam" id="PF03810">
    <property type="entry name" value="IBN_N"/>
    <property type="match status" value="1"/>
</dbReference>
<reference evidence="11" key="1">
    <citation type="submission" date="2025-08" db="UniProtKB">
        <authorList>
            <consortium name="RefSeq"/>
        </authorList>
    </citation>
    <scope>IDENTIFICATION</scope>
    <source>
        <tissue evidence="11">Gonads</tissue>
    </source>
</reference>
<dbReference type="InterPro" id="IPR013598">
    <property type="entry name" value="Exportin-1/Importin-b-like"/>
</dbReference>
<dbReference type="SUPFAM" id="SSF48371">
    <property type="entry name" value="ARM repeat"/>
    <property type="match status" value="1"/>
</dbReference>
<dbReference type="GO" id="GO:0006606">
    <property type="term" value="P:protein import into nucleus"/>
    <property type="evidence" value="ECO:0007669"/>
    <property type="project" value="TreeGrafter"/>
</dbReference>
<dbReference type="OrthoDB" id="2016913at2759"/>
<evidence type="ECO:0000313" key="11">
    <source>
        <dbReference type="RefSeq" id="XP_013399867.1"/>
    </source>
</evidence>
<dbReference type="InterPro" id="IPR011989">
    <property type="entry name" value="ARM-like"/>
</dbReference>
<dbReference type="Pfam" id="PF18806">
    <property type="entry name" value="Importin_rep_3"/>
    <property type="match status" value="2"/>
</dbReference>
<sequence length="1201" mass="136236">MLELEKCFEEMDITVENIEKAIYQFYQYDAATQQQAHCWLTVAQASPAAWSFCWELLQPNKSIQVQFFGANCLHMKISKYWHELQQEQYEVLKTQLLQQIANYAKGPKIVLTRLCVTLAAFVMHTIPGYWPDPLETVMTMFQQANLPQVEPKQVCVILLEILTVIPEEFFSIHLTQYQKGVIRHELKKGSQHVLPFLQSLMNPSSPEEVYDQAMKCFSSWVQFGLPIYECEPMVEHLFEAIANESLFETAIEALSQVFLHPEAHKYPATILKFVPKVLALEAYLQKSIQENDLEVCQGITRLLSNLAENHTDLILNSTLQGGEQKDQVLSLVKFMMQCTAIPGTFPVDENCSDMTFSFWYVLQDDIVSSDPVKFEVYVPVFAPVYMTLVNVLLTKVQYPSDEVFAGMNNEEKEQFRCYRQDISDTMMYTYGILRESILVNLNSSLQGIIERSSTGNFKWQEIEAMLFLMGSIAESIDLEESVFLPNMFNMLPRLPFTNTILISTTLYTIGYYAEWINCHPDVLPSIIPLILEGMKNPEVAQSATLALKDVAREGQEHLKPFVHGILTASQVVLESGILKSRDSIRLMNCVGYVVSVLPVEEIMQYLNILLTPHMQKLDQLADQEPTAAVKAGILEKIQMLTWLFNSLDTRGEDEIRKEGGEMKVSGKKHSEGPQPVFLILRQVSPIMQKVINKWINDAGIIESICDLLKKCLRTLMDDFDPLVEEVSEMLAQIYCAAAHTPILDLAKQILLLFASDDKHKMTVQSLFLALCNKTLTVAETGARENTDLVEAFMLLLAQLIRKCSTCISFFFNEQCNILGLFQLEIDFCDFTAQPFQILLLFASDDKHKMTVQSLFLALCNKTLTVAETGARENTDLVEAFMLLLAQLIRKCSTCISFFFNEQCNILGLFQLGVVGISLPENGTVKASCSFLSEFITNSCKLPSVKEIILNHGHTLIERILRAIGGDSPRGVIDSMADVILALNRNHCEYFRKCLQGLLSQPDFPNNRVTQQQKEQFVKMVMKERVHKRRLKETVKEFTLMCRGMNGTEYAAQSVGRVVGISLPENGTVKASCSFLSEFITNSCKLPSVKEIILNHGHTLIERILRAIGGDSPRGVIDSMADVILALNRNHCEYFRKCLQGLLSQPDFPNNRVTQQQKEHFVKMVMKERVHKRRLKETVKEFTLMCRGMIGTEYAAQSVGLI</sequence>
<keyword evidence="7" id="KW-0653">Protein transport</keyword>
<dbReference type="Pfam" id="PF08389">
    <property type="entry name" value="Xpo1"/>
    <property type="match status" value="1"/>
</dbReference>
<comment type="subcellular location">
    <subcellularLocation>
        <location evidence="1">Nucleus</location>
    </subcellularLocation>
</comment>
<dbReference type="AlphaFoldDB" id="A0A1S3INT8"/>
<gene>
    <name evidence="11" type="primary">LOC106166016</name>
</gene>
<proteinExistence type="inferred from homology"/>
<dbReference type="SMART" id="SM00913">
    <property type="entry name" value="IBN_N"/>
    <property type="match status" value="1"/>
</dbReference>
<dbReference type="RefSeq" id="XP_013399867.1">
    <property type="nucleotide sequence ID" value="XM_013544413.1"/>
</dbReference>
<dbReference type="PANTHER" id="PTHR12363">
    <property type="entry name" value="TRANSPORTIN 3 AND IMPORTIN 13"/>
    <property type="match status" value="1"/>
</dbReference>
<dbReference type="InterPro" id="IPR058537">
    <property type="entry name" value="TPR_TNPO3_IPO13_4th"/>
</dbReference>
<organism evidence="10 11">
    <name type="scientific">Lingula anatina</name>
    <name type="common">Brachiopod</name>
    <name type="synonym">Lingula unguis</name>
    <dbReference type="NCBI Taxonomy" id="7574"/>
    <lineage>
        <taxon>Eukaryota</taxon>
        <taxon>Metazoa</taxon>
        <taxon>Spiralia</taxon>
        <taxon>Lophotrochozoa</taxon>
        <taxon>Brachiopoda</taxon>
        <taxon>Linguliformea</taxon>
        <taxon>Lingulata</taxon>
        <taxon>Lingulida</taxon>
        <taxon>Linguloidea</taxon>
        <taxon>Lingulidae</taxon>
        <taxon>Lingula</taxon>
    </lineage>
</organism>
<dbReference type="FunCoup" id="A0A1S3INT8">
    <property type="interactions" value="1475"/>
</dbReference>
<evidence type="ECO:0000256" key="6">
    <source>
        <dbReference type="ARBA" id="ARBA00022737"/>
    </source>
</evidence>
<evidence type="ECO:0000256" key="8">
    <source>
        <dbReference type="ARBA" id="ARBA00023242"/>
    </source>
</evidence>
<dbReference type="Pfam" id="PF18773">
    <property type="entry name" value="Importin_rep"/>
    <property type="match status" value="1"/>
</dbReference>
<evidence type="ECO:0000256" key="5">
    <source>
        <dbReference type="ARBA" id="ARBA00022448"/>
    </source>
</evidence>
<evidence type="ECO:0000256" key="3">
    <source>
        <dbReference type="ARBA" id="ARBA00011422"/>
    </source>
</evidence>
<dbReference type="InterPro" id="IPR057941">
    <property type="entry name" value="TPR_TNPO3_IPO13_2nd"/>
</dbReference>
<dbReference type="InterPro" id="IPR040709">
    <property type="entry name" value="Importin_rep_1"/>
</dbReference>
<evidence type="ECO:0000259" key="9">
    <source>
        <dbReference type="SMART" id="SM00913"/>
    </source>
</evidence>
<feature type="domain" description="Importin N-terminal" evidence="9">
    <location>
        <begin position="36"/>
        <end position="102"/>
    </location>
</feature>
<dbReference type="Proteomes" id="UP000085678">
    <property type="component" value="Unplaced"/>
</dbReference>
<dbReference type="Gene3D" id="1.25.10.10">
    <property type="entry name" value="Leucine-rich Repeat Variant"/>
    <property type="match status" value="3"/>
</dbReference>
<dbReference type="InParanoid" id="A0A1S3INT8"/>
<dbReference type="GO" id="GO:0005634">
    <property type="term" value="C:nucleus"/>
    <property type="evidence" value="ECO:0007669"/>
    <property type="project" value="UniProtKB-SubCell"/>
</dbReference>
<dbReference type="InterPro" id="IPR057942">
    <property type="entry name" value="TPR_TNPO3_IPO13_3rd"/>
</dbReference>
<protein>
    <recommendedName>
        <fullName evidence="4">Importin-13</fullName>
    </recommendedName>
</protein>
<dbReference type="Pfam" id="PF24140">
    <property type="entry name" value="TPR_TNPO3_IPO13_3rd"/>
    <property type="match status" value="1"/>
</dbReference>
<dbReference type="InterPro" id="IPR051345">
    <property type="entry name" value="Importin_beta-like_NTR"/>
</dbReference>
<accession>A0A1S3INT8</accession>